<dbReference type="KEGG" id="pnl:PNK_0715"/>
<dbReference type="RefSeq" id="WP_059060325.1">
    <property type="nucleotide sequence ID" value="NZ_LN879502.1"/>
</dbReference>
<feature type="active site" description="Proton donor/acceptor" evidence="2">
    <location>
        <position position="85"/>
    </location>
</feature>
<evidence type="ECO:0000313" key="5">
    <source>
        <dbReference type="Proteomes" id="UP000069902"/>
    </source>
</evidence>
<feature type="binding site" evidence="3">
    <location>
        <position position="61"/>
    </location>
    <ligand>
        <name>substrate</name>
    </ligand>
</feature>
<dbReference type="GO" id="GO:0045820">
    <property type="term" value="P:negative regulation of glycolytic process"/>
    <property type="evidence" value="ECO:0007669"/>
    <property type="project" value="TreeGrafter"/>
</dbReference>
<sequence length="208" mass="23424">MNKSCEIYLVRHGETDWNAAGRIQGHTDIPLNTLSLGQAAQLGSSLAHIDFSAVYSSDLSRAKETARLIIGPRVLPFIETPALRERWAGSFEGQSKETLDHWTEKFFLSQEALSQDYCLKTPWHPEIESQASIFKRALTFLAEQLSTYCEQTILAVTHGGVIRAFLDHLSFIPKNKWIVPNCGFIKLKLTESALHLEEIHGIIRSHLP</sequence>
<dbReference type="InterPro" id="IPR051695">
    <property type="entry name" value="Phosphoglycerate_Mutase"/>
</dbReference>
<accession>A0A0U5JEM0</accession>
<dbReference type="Proteomes" id="UP000069902">
    <property type="component" value="Chromosome cPNK"/>
</dbReference>
<dbReference type="GO" id="GO:0016853">
    <property type="term" value="F:isomerase activity"/>
    <property type="evidence" value="ECO:0007669"/>
    <property type="project" value="UniProtKB-KW"/>
</dbReference>
<dbReference type="GO" id="GO:0005829">
    <property type="term" value="C:cytosol"/>
    <property type="evidence" value="ECO:0007669"/>
    <property type="project" value="TreeGrafter"/>
</dbReference>
<keyword evidence="5" id="KW-1185">Reference proteome</keyword>
<dbReference type="PROSITE" id="PS00175">
    <property type="entry name" value="PG_MUTASE"/>
    <property type="match status" value="1"/>
</dbReference>
<dbReference type="PANTHER" id="PTHR46517:SF1">
    <property type="entry name" value="FRUCTOSE-2,6-BISPHOSPHATASE TIGAR"/>
    <property type="match status" value="1"/>
</dbReference>
<evidence type="ECO:0000256" key="1">
    <source>
        <dbReference type="ARBA" id="ARBA00022801"/>
    </source>
</evidence>
<dbReference type="SMART" id="SM00855">
    <property type="entry name" value="PGAM"/>
    <property type="match status" value="1"/>
</dbReference>
<evidence type="ECO:0000313" key="4">
    <source>
        <dbReference type="EMBL" id="CUI16341.1"/>
    </source>
</evidence>
<keyword evidence="4" id="KW-0413">Isomerase</keyword>
<dbReference type="EMBL" id="LN879502">
    <property type="protein sequence ID" value="CUI16341.1"/>
    <property type="molecule type" value="Genomic_DNA"/>
</dbReference>
<dbReference type="InterPro" id="IPR029033">
    <property type="entry name" value="His_PPase_superfam"/>
</dbReference>
<feature type="binding site" evidence="3">
    <location>
        <position position="96"/>
    </location>
    <ligand>
        <name>substrate</name>
    </ligand>
</feature>
<dbReference type="GO" id="GO:0043456">
    <property type="term" value="P:regulation of pentose-phosphate shunt"/>
    <property type="evidence" value="ECO:0007669"/>
    <property type="project" value="TreeGrafter"/>
</dbReference>
<dbReference type="FunCoup" id="A0A0U5JEM0">
    <property type="interactions" value="305"/>
</dbReference>
<evidence type="ECO:0000256" key="3">
    <source>
        <dbReference type="PIRSR" id="PIRSR613078-2"/>
    </source>
</evidence>
<feature type="active site" description="Tele-phosphohistidine intermediate" evidence="2">
    <location>
        <position position="12"/>
    </location>
</feature>
<reference evidence="5" key="1">
    <citation type="submission" date="2015-09" db="EMBL/GenBank/DDBJ databases">
        <authorList>
            <person name="Bertelli C."/>
        </authorList>
    </citation>
    <scope>NUCLEOTIDE SEQUENCE [LARGE SCALE GENOMIC DNA]</scope>
    <source>
        <strain evidence="5">KNic</strain>
    </source>
</reference>
<dbReference type="STRING" id="389348.PNK_0715"/>
<dbReference type="CDD" id="cd07067">
    <property type="entry name" value="HP_PGM_like"/>
    <property type="match status" value="1"/>
</dbReference>
<dbReference type="Pfam" id="PF00300">
    <property type="entry name" value="His_Phos_1"/>
    <property type="match status" value="1"/>
</dbReference>
<dbReference type="InterPro" id="IPR001345">
    <property type="entry name" value="PG/BPGM_mutase_AS"/>
</dbReference>
<dbReference type="SUPFAM" id="SSF53254">
    <property type="entry name" value="Phosphoglycerate mutase-like"/>
    <property type="match status" value="1"/>
</dbReference>
<dbReference type="PANTHER" id="PTHR46517">
    <property type="entry name" value="FRUCTOSE-2,6-BISPHOSPHATASE TIGAR"/>
    <property type="match status" value="1"/>
</dbReference>
<dbReference type="InterPro" id="IPR013078">
    <property type="entry name" value="His_Pase_superF_clade-1"/>
</dbReference>
<dbReference type="EC" id="5.4.2.-" evidence="4"/>
<protein>
    <submittedName>
        <fullName evidence="4">Putative phosphoglycerate mutase</fullName>
        <ecNumber evidence="4">5.4.2.-</ecNumber>
    </submittedName>
</protein>
<feature type="binding site" evidence="3">
    <location>
        <begin position="11"/>
        <end position="18"/>
    </location>
    <ligand>
        <name>substrate</name>
    </ligand>
</feature>
<dbReference type="AlphaFoldDB" id="A0A0U5JEM0"/>
<proteinExistence type="predicted"/>
<organism evidence="4 5">
    <name type="scientific">Candidatus Protochlamydia naegleriophila</name>
    <dbReference type="NCBI Taxonomy" id="389348"/>
    <lineage>
        <taxon>Bacteria</taxon>
        <taxon>Pseudomonadati</taxon>
        <taxon>Chlamydiota</taxon>
        <taxon>Chlamydiia</taxon>
        <taxon>Parachlamydiales</taxon>
        <taxon>Parachlamydiaceae</taxon>
        <taxon>Candidatus Protochlamydia</taxon>
    </lineage>
</organism>
<dbReference type="InParanoid" id="A0A0U5JEM0"/>
<dbReference type="Gene3D" id="3.40.50.1240">
    <property type="entry name" value="Phosphoglycerate mutase-like"/>
    <property type="match status" value="1"/>
</dbReference>
<evidence type="ECO:0000256" key="2">
    <source>
        <dbReference type="PIRSR" id="PIRSR613078-1"/>
    </source>
</evidence>
<name>A0A0U5JEM0_9BACT</name>
<gene>
    <name evidence="4" type="primary">pgma3</name>
    <name evidence="4" type="ORF">PNK_0715</name>
</gene>
<dbReference type="GO" id="GO:0004331">
    <property type="term" value="F:fructose-2,6-bisphosphate 2-phosphatase activity"/>
    <property type="evidence" value="ECO:0007669"/>
    <property type="project" value="TreeGrafter"/>
</dbReference>
<dbReference type="PATRIC" id="fig|389348.3.peg.783"/>
<keyword evidence="1" id="KW-0378">Hydrolase</keyword>